<reference evidence="2" key="2">
    <citation type="submission" date="2021-12" db="EMBL/GenBank/DDBJ databases">
        <title>Resequencing data analysis of finger millet.</title>
        <authorList>
            <person name="Hatakeyama M."/>
            <person name="Aluri S."/>
            <person name="Balachadran M.T."/>
            <person name="Sivarajan S.R."/>
            <person name="Poveda L."/>
            <person name="Shimizu-Inatsugi R."/>
            <person name="Schlapbach R."/>
            <person name="Sreeman S.M."/>
            <person name="Shimizu K.K."/>
        </authorList>
    </citation>
    <scope>NUCLEOTIDE SEQUENCE</scope>
</reference>
<accession>A0AAV5ENT3</accession>
<proteinExistence type="predicted"/>
<feature type="region of interest" description="Disordered" evidence="1">
    <location>
        <begin position="1"/>
        <end position="158"/>
    </location>
</feature>
<dbReference type="AlphaFoldDB" id="A0AAV5ENT3"/>
<reference evidence="2" key="1">
    <citation type="journal article" date="2018" name="DNA Res.">
        <title>Multiple hybrid de novo genome assembly of finger millet, an orphan allotetraploid crop.</title>
        <authorList>
            <person name="Hatakeyama M."/>
            <person name="Aluri S."/>
            <person name="Balachadran M.T."/>
            <person name="Sivarajan S.R."/>
            <person name="Patrignani A."/>
            <person name="Gruter S."/>
            <person name="Poveda L."/>
            <person name="Shimizu-Inatsugi R."/>
            <person name="Baeten J."/>
            <person name="Francoijs K.J."/>
            <person name="Nataraja K.N."/>
            <person name="Reddy Y.A.N."/>
            <person name="Phadnis S."/>
            <person name="Ravikumar R.L."/>
            <person name="Schlapbach R."/>
            <person name="Sreeman S.M."/>
            <person name="Shimizu K.K."/>
        </authorList>
    </citation>
    <scope>NUCLEOTIDE SEQUENCE</scope>
</reference>
<name>A0AAV5ENT3_ELECO</name>
<sequence length="158" mass="17020">MLSLEGQAERGGGHRVRAKPREVEDAVEGAGSALPAHEGARFATARQRGGRIHHHPPKTGLDWPSPSHEGPGSVAACTRVGRIGRPPATRGTDPQRGRKVARRKKCEAPPVAEEGGRGWIRATARRRGGRGGAALSSHRGRKGKRHRRQSRRPRDGSD</sequence>
<feature type="compositionally biased region" description="Basic residues" evidence="1">
    <location>
        <begin position="48"/>
        <end position="57"/>
    </location>
</feature>
<dbReference type="Proteomes" id="UP001054889">
    <property type="component" value="Unassembled WGS sequence"/>
</dbReference>
<protein>
    <submittedName>
        <fullName evidence="2">Uncharacterized protein</fullName>
    </submittedName>
</protein>
<evidence type="ECO:0000313" key="3">
    <source>
        <dbReference type="Proteomes" id="UP001054889"/>
    </source>
</evidence>
<gene>
    <name evidence="2" type="primary">gb11820</name>
    <name evidence="2" type="ORF">PR202_gb11820</name>
</gene>
<organism evidence="2 3">
    <name type="scientific">Eleusine coracana subsp. coracana</name>
    <dbReference type="NCBI Taxonomy" id="191504"/>
    <lineage>
        <taxon>Eukaryota</taxon>
        <taxon>Viridiplantae</taxon>
        <taxon>Streptophyta</taxon>
        <taxon>Embryophyta</taxon>
        <taxon>Tracheophyta</taxon>
        <taxon>Spermatophyta</taxon>
        <taxon>Magnoliopsida</taxon>
        <taxon>Liliopsida</taxon>
        <taxon>Poales</taxon>
        <taxon>Poaceae</taxon>
        <taxon>PACMAD clade</taxon>
        <taxon>Chloridoideae</taxon>
        <taxon>Cynodonteae</taxon>
        <taxon>Eleusininae</taxon>
        <taxon>Eleusine</taxon>
    </lineage>
</organism>
<evidence type="ECO:0000256" key="1">
    <source>
        <dbReference type="SAM" id="MobiDB-lite"/>
    </source>
</evidence>
<dbReference type="EMBL" id="BQKI01000076">
    <property type="protein sequence ID" value="GJN24102.1"/>
    <property type="molecule type" value="Genomic_DNA"/>
</dbReference>
<keyword evidence="3" id="KW-1185">Reference proteome</keyword>
<comment type="caution">
    <text evidence="2">The sequence shown here is derived from an EMBL/GenBank/DDBJ whole genome shotgun (WGS) entry which is preliminary data.</text>
</comment>
<evidence type="ECO:0000313" key="2">
    <source>
        <dbReference type="EMBL" id="GJN24102.1"/>
    </source>
</evidence>
<feature type="compositionally biased region" description="Basic residues" evidence="1">
    <location>
        <begin position="138"/>
        <end position="151"/>
    </location>
</feature>